<accession>A0ABV7ZKR0</accession>
<name>A0ABV7ZKR0_9CORY</name>
<evidence type="ECO:0000313" key="3">
    <source>
        <dbReference type="EMBL" id="MFC3848735.1"/>
    </source>
</evidence>
<dbReference type="Proteomes" id="UP001595751">
    <property type="component" value="Unassembled WGS sequence"/>
</dbReference>
<feature type="region of interest" description="Disordered" evidence="1">
    <location>
        <begin position="586"/>
        <end position="616"/>
    </location>
</feature>
<gene>
    <name evidence="3" type="ORF">ACFORJ_00930</name>
</gene>
<dbReference type="EMBL" id="JBHRZN010000001">
    <property type="protein sequence ID" value="MFC3848735.1"/>
    <property type="molecule type" value="Genomic_DNA"/>
</dbReference>
<organism evidence="3 4">
    <name type="scientific">Corynebacterium hansenii</name>
    <dbReference type="NCBI Taxonomy" id="394964"/>
    <lineage>
        <taxon>Bacteria</taxon>
        <taxon>Bacillati</taxon>
        <taxon>Actinomycetota</taxon>
        <taxon>Actinomycetes</taxon>
        <taxon>Mycobacteriales</taxon>
        <taxon>Corynebacteriaceae</taxon>
        <taxon>Corynebacterium</taxon>
    </lineage>
</organism>
<evidence type="ECO:0000259" key="2">
    <source>
        <dbReference type="Pfam" id="PF03235"/>
    </source>
</evidence>
<evidence type="ECO:0000256" key="1">
    <source>
        <dbReference type="SAM" id="MobiDB-lite"/>
    </source>
</evidence>
<comment type="caution">
    <text evidence="3">The sequence shown here is derived from an EMBL/GenBank/DDBJ whole genome shotgun (WGS) entry which is preliminary data.</text>
</comment>
<reference evidence="4" key="1">
    <citation type="journal article" date="2019" name="Int. J. Syst. Evol. Microbiol.">
        <title>The Global Catalogue of Microorganisms (GCM) 10K type strain sequencing project: providing services to taxonomists for standard genome sequencing and annotation.</title>
        <authorList>
            <consortium name="The Broad Institute Genomics Platform"/>
            <consortium name="The Broad Institute Genome Sequencing Center for Infectious Disease"/>
            <person name="Wu L."/>
            <person name="Ma J."/>
        </authorList>
    </citation>
    <scope>NUCLEOTIDE SEQUENCE [LARGE SCALE GENOMIC DNA]</scope>
    <source>
        <strain evidence="4">CCUG 53252</strain>
    </source>
</reference>
<dbReference type="Pfam" id="PF03235">
    <property type="entry name" value="GmrSD_N"/>
    <property type="match status" value="1"/>
</dbReference>
<dbReference type="RefSeq" id="WP_290292059.1">
    <property type="nucleotide sequence ID" value="NZ_CP047211.1"/>
</dbReference>
<evidence type="ECO:0000313" key="4">
    <source>
        <dbReference type="Proteomes" id="UP001595751"/>
    </source>
</evidence>
<keyword evidence="4" id="KW-1185">Reference proteome</keyword>
<proteinExistence type="predicted"/>
<dbReference type="InterPro" id="IPR004919">
    <property type="entry name" value="GmrSD_N"/>
</dbReference>
<dbReference type="PANTHER" id="PTHR37292">
    <property type="entry name" value="VNG6097C"/>
    <property type="match status" value="1"/>
</dbReference>
<feature type="domain" description="GmrSD restriction endonucleases N-terminal" evidence="2">
    <location>
        <begin position="10"/>
        <end position="253"/>
    </location>
</feature>
<sequence>MGFETPQYPLSDLLRKVETGEIQLPDFQRGYKWDEERIRALLITVLRGYPMGSLMALDTANSMVRFKPRPITGAPPEAAKNEPSLLILDGQQRLTSLFQSLWGDGIVETETDRRKKVQRRYFLDLNKALESEEIPDDAVFMTPPDGVIRSNFNRDIDLDLSTEDKWIEHLCVPMSSIFSGTIHSVLAKVAASEGNAELQTKFSNRIMNPLMQYRLPAIKLDRETPKGAVATVFEKVNTGGLPLNVFELLTATFAGDGDYFEEHGHDFRLVDDWKKTEEILRSSPVLEYVGRSEFLTAVTLLVNHDRPGRTSARREDILRLDLRDYVAAADRIRGALKWVAAFLKRNRIHTAFDIPYGTQLIPLLTIRAILGERADIHGVFERISQWYWCGVLGEMYGSTTETRFAWDVDEVPEWATDETGEVPLPHTIKQSSFVESRLVSLKTRNAAAYKGIYALLMQHECQDWATARNFNDATFLDLDVDIHHVFPRKWCDDKGIDPHLRDSIVNKTPLGRATNIAIGGSSPQDYVPKLEKRARLDSEKLDAIIASHQIAPETLRNADFVSFFTDRRRRILALVEAAMGKPAQRDIDDTELLGGLEGPAEFEEENGDTTSPTLPV</sequence>
<protein>
    <submittedName>
        <fullName evidence="3">DUF262 domain-containing protein</fullName>
    </submittedName>
</protein>
<dbReference type="PANTHER" id="PTHR37292:SF2">
    <property type="entry name" value="DUF262 DOMAIN-CONTAINING PROTEIN"/>
    <property type="match status" value="1"/>
</dbReference>